<keyword evidence="2" id="KW-1185">Reference proteome</keyword>
<gene>
    <name evidence="1" type="ORF">IPV69_00670</name>
</gene>
<evidence type="ECO:0000313" key="2">
    <source>
        <dbReference type="Proteomes" id="UP000593765"/>
    </source>
</evidence>
<dbReference type="RefSeq" id="WP_206292981.1">
    <property type="nucleotide sequence ID" value="NZ_CP063458.1"/>
</dbReference>
<dbReference type="AlphaFoldDB" id="A0A7M2WWY9"/>
<reference evidence="1 2" key="1">
    <citation type="submission" date="2020-10" db="EMBL/GenBank/DDBJ databases">
        <title>Wide distribution of Phycisphaera-like planctomycetes from WD2101 soil group in peatlands and genome analysis of the first cultivated representative.</title>
        <authorList>
            <person name="Dedysh S.N."/>
            <person name="Beletsky A.V."/>
            <person name="Ivanova A."/>
            <person name="Kulichevskaya I.S."/>
            <person name="Suzina N.E."/>
            <person name="Philippov D.A."/>
            <person name="Rakitin A.L."/>
            <person name="Mardanov A.V."/>
            <person name="Ravin N.V."/>
        </authorList>
    </citation>
    <scope>NUCLEOTIDE SEQUENCE [LARGE SCALE GENOMIC DNA]</scope>
    <source>
        <strain evidence="1 2">M1803</strain>
    </source>
</reference>
<accession>A0A7M2WWY9</accession>
<protein>
    <submittedName>
        <fullName evidence="1">Uncharacterized protein</fullName>
    </submittedName>
</protein>
<proteinExistence type="predicted"/>
<dbReference type="KEGG" id="hbs:IPV69_00670"/>
<dbReference type="EMBL" id="CP063458">
    <property type="protein sequence ID" value="QOV89919.1"/>
    <property type="molecule type" value="Genomic_DNA"/>
</dbReference>
<organism evidence="1 2">
    <name type="scientific">Humisphaera borealis</name>
    <dbReference type="NCBI Taxonomy" id="2807512"/>
    <lineage>
        <taxon>Bacteria</taxon>
        <taxon>Pseudomonadati</taxon>
        <taxon>Planctomycetota</taxon>
        <taxon>Phycisphaerae</taxon>
        <taxon>Tepidisphaerales</taxon>
        <taxon>Tepidisphaeraceae</taxon>
        <taxon>Humisphaera</taxon>
    </lineage>
</organism>
<sequence>MPIDNFSEVRNDGRIITKTITLEKMAKLGWAPDLVVQLRWNWNGKRVVKNYPTGVLGKHLEPHDRVAVIVDESGLQVLDGEGGLVFTVSDRIEVNGNQVRGAYRWFEPLPKPSASRFGAVLEDPEGRLYQVEIDVGTGAISNGRKVR</sequence>
<evidence type="ECO:0000313" key="1">
    <source>
        <dbReference type="EMBL" id="QOV89919.1"/>
    </source>
</evidence>
<name>A0A7M2WWY9_9BACT</name>
<dbReference type="Proteomes" id="UP000593765">
    <property type="component" value="Chromosome"/>
</dbReference>